<gene>
    <name evidence="2" type="ORF">GX570_02520</name>
</gene>
<protein>
    <recommendedName>
        <fullName evidence="1">Calcineurin-like phosphoesterase domain-containing protein</fullName>
    </recommendedName>
</protein>
<dbReference type="PANTHER" id="PTHR11575:SF42">
    <property type="entry name" value="SULFUR OXIDATION PROTEIN SOXB"/>
    <property type="match status" value="1"/>
</dbReference>
<dbReference type="InterPro" id="IPR006179">
    <property type="entry name" value="5_nucleotidase/apyrase"/>
</dbReference>
<dbReference type="InterPro" id="IPR029052">
    <property type="entry name" value="Metallo-depent_PP-like"/>
</dbReference>
<name>A0A847H8J7_9CORY</name>
<dbReference type="EMBL" id="JAAYYP010000076">
    <property type="protein sequence ID" value="NLF90212.1"/>
    <property type="molecule type" value="Genomic_DNA"/>
</dbReference>
<organism evidence="2 3">
    <name type="scientific">Corynebacterium marinum</name>
    <dbReference type="NCBI Taxonomy" id="349751"/>
    <lineage>
        <taxon>Bacteria</taxon>
        <taxon>Bacillati</taxon>
        <taxon>Actinomycetota</taxon>
        <taxon>Actinomycetes</taxon>
        <taxon>Mycobacteriales</taxon>
        <taxon>Corynebacteriaceae</taxon>
        <taxon>Corynebacterium</taxon>
    </lineage>
</organism>
<dbReference type="PANTHER" id="PTHR11575">
    <property type="entry name" value="5'-NUCLEOTIDASE-RELATED"/>
    <property type="match status" value="1"/>
</dbReference>
<evidence type="ECO:0000313" key="2">
    <source>
        <dbReference type="EMBL" id="NLF90212.1"/>
    </source>
</evidence>
<feature type="domain" description="Calcineurin-like phosphoesterase" evidence="1">
    <location>
        <begin position="7"/>
        <end position="100"/>
    </location>
</feature>
<dbReference type="GO" id="GO:0030288">
    <property type="term" value="C:outer membrane-bounded periplasmic space"/>
    <property type="evidence" value="ECO:0007669"/>
    <property type="project" value="TreeGrafter"/>
</dbReference>
<dbReference type="Pfam" id="PF00149">
    <property type="entry name" value="Metallophos"/>
    <property type="match status" value="1"/>
</dbReference>
<evidence type="ECO:0000259" key="1">
    <source>
        <dbReference type="Pfam" id="PF00149"/>
    </source>
</evidence>
<comment type="caution">
    <text evidence="2">The sequence shown here is derived from an EMBL/GenBank/DDBJ whole genome shotgun (WGS) entry which is preliminary data.</text>
</comment>
<dbReference type="SUPFAM" id="SSF56300">
    <property type="entry name" value="Metallo-dependent phosphatases"/>
    <property type="match status" value="1"/>
</dbReference>
<dbReference type="AlphaFoldDB" id="A0A847H8J7"/>
<reference evidence="2 3" key="1">
    <citation type="journal article" date="2020" name="Biotechnol. Biofuels">
        <title>New insights from the biogas microbiome by comprehensive genome-resolved metagenomics of nearly 1600 species originating from multiple anaerobic digesters.</title>
        <authorList>
            <person name="Campanaro S."/>
            <person name="Treu L."/>
            <person name="Rodriguez-R L.M."/>
            <person name="Kovalovszki A."/>
            <person name="Ziels R.M."/>
            <person name="Maus I."/>
            <person name="Zhu X."/>
            <person name="Kougias P.G."/>
            <person name="Basile A."/>
            <person name="Luo G."/>
            <person name="Schluter A."/>
            <person name="Konstantinidis K.T."/>
            <person name="Angelidaki I."/>
        </authorList>
    </citation>
    <scope>NUCLEOTIDE SEQUENCE [LARGE SCALE GENOMIC DNA]</scope>
    <source>
        <strain evidence="2">AS06rmzACSIP_235</strain>
    </source>
</reference>
<dbReference type="Proteomes" id="UP000523614">
    <property type="component" value="Unassembled WGS sequence"/>
</dbReference>
<dbReference type="GO" id="GO:0009166">
    <property type="term" value="P:nucleotide catabolic process"/>
    <property type="evidence" value="ECO:0007669"/>
    <property type="project" value="InterPro"/>
</dbReference>
<dbReference type="GO" id="GO:0016787">
    <property type="term" value="F:hydrolase activity"/>
    <property type="evidence" value="ECO:0007669"/>
    <property type="project" value="InterPro"/>
</dbReference>
<proteinExistence type="predicted"/>
<sequence length="150" mass="16693">MTTTRLTVLQTADLHGQLETHDEFYLEDGQPTYRRAGGVARMRTLFDRVRAENPNTIVVDNGDCFQGSGWTQLPRGQAMVPVMNALGYDVLMPGNWEVVFGKDRLLEVGGNYDCTMVCTNMHHAEPGEGGSQPLGNDVVGQKHMEGYEFR</sequence>
<evidence type="ECO:0000313" key="3">
    <source>
        <dbReference type="Proteomes" id="UP000523614"/>
    </source>
</evidence>
<dbReference type="InterPro" id="IPR004843">
    <property type="entry name" value="Calcineurin-like_PHP"/>
</dbReference>
<dbReference type="Gene3D" id="3.60.21.10">
    <property type="match status" value="1"/>
</dbReference>
<accession>A0A847H8J7</accession>